<evidence type="ECO:0000313" key="2">
    <source>
        <dbReference type="EMBL" id="GJD66399.1"/>
    </source>
</evidence>
<feature type="region of interest" description="Disordered" evidence="1">
    <location>
        <begin position="135"/>
        <end position="173"/>
    </location>
</feature>
<feature type="compositionally biased region" description="Basic and acidic residues" evidence="1">
    <location>
        <begin position="147"/>
        <end position="162"/>
    </location>
</feature>
<organism evidence="2 3">
    <name type="scientific">Methylobacterium frigidaeris</name>
    <dbReference type="NCBI Taxonomy" id="2038277"/>
    <lineage>
        <taxon>Bacteria</taxon>
        <taxon>Pseudomonadati</taxon>
        <taxon>Pseudomonadota</taxon>
        <taxon>Alphaproteobacteria</taxon>
        <taxon>Hyphomicrobiales</taxon>
        <taxon>Methylobacteriaceae</taxon>
        <taxon>Methylobacterium</taxon>
    </lineage>
</organism>
<proteinExistence type="predicted"/>
<name>A0AA37M8P5_9HYPH</name>
<protein>
    <submittedName>
        <fullName evidence="2">Oxygen-independent coproporphyrinogen III oxidase</fullName>
    </submittedName>
</protein>
<accession>A0AA37M8P5</accession>
<sequence length="173" mass="18458">MADGRLSRNVQGDTTDAAGALISFGASSISSLPGGYARNVLDIAARGDALRLGRLATARGLVPTPEDHPRREVIERLMRDLAVDLGAVYRPAWRCGLAAFASELAALAGMERLGVVRRVGNRITVPEDMCGCPAGRASTRRACARPSRGERAGDRRSRDRNRPGAVLRPRAAE</sequence>
<dbReference type="EMBL" id="BPQJ01000064">
    <property type="protein sequence ID" value="GJD66399.1"/>
    <property type="molecule type" value="Genomic_DNA"/>
</dbReference>
<reference evidence="2" key="1">
    <citation type="journal article" date="2016" name="Front. Microbiol.">
        <title>Genome Sequence of the Piezophilic, Mesophilic Sulfate-Reducing Bacterium Desulfovibrio indicus J2T.</title>
        <authorList>
            <person name="Cao J."/>
            <person name="Maignien L."/>
            <person name="Shao Z."/>
            <person name="Alain K."/>
            <person name="Jebbar M."/>
        </authorList>
    </citation>
    <scope>NUCLEOTIDE SEQUENCE</scope>
    <source>
        <strain evidence="2">JCM 32048</strain>
    </source>
</reference>
<dbReference type="Gene3D" id="1.10.10.920">
    <property type="match status" value="1"/>
</dbReference>
<comment type="caution">
    <text evidence="2">The sequence shown here is derived from an EMBL/GenBank/DDBJ whole genome shotgun (WGS) entry which is preliminary data.</text>
</comment>
<dbReference type="Proteomes" id="UP001055286">
    <property type="component" value="Unassembled WGS sequence"/>
</dbReference>
<keyword evidence="3" id="KW-1185">Reference proteome</keyword>
<dbReference type="RefSeq" id="WP_099908223.1">
    <property type="nucleotide sequence ID" value="NZ_BPQJ01000064.1"/>
</dbReference>
<evidence type="ECO:0000256" key="1">
    <source>
        <dbReference type="SAM" id="MobiDB-lite"/>
    </source>
</evidence>
<dbReference type="SUPFAM" id="SSF102114">
    <property type="entry name" value="Radical SAM enzymes"/>
    <property type="match status" value="1"/>
</dbReference>
<gene>
    <name evidence="2" type="primary">hemN</name>
    <name evidence="2" type="ORF">MPEAHAMD_6596</name>
</gene>
<evidence type="ECO:0000313" key="3">
    <source>
        <dbReference type="Proteomes" id="UP001055286"/>
    </source>
</evidence>
<dbReference type="InterPro" id="IPR058240">
    <property type="entry name" value="rSAM_sf"/>
</dbReference>
<dbReference type="AlphaFoldDB" id="A0AA37M8P5"/>
<reference evidence="2" key="2">
    <citation type="submission" date="2021-08" db="EMBL/GenBank/DDBJ databases">
        <authorList>
            <person name="Tani A."/>
            <person name="Ola A."/>
            <person name="Ogura Y."/>
            <person name="Katsura K."/>
            <person name="Hayashi T."/>
        </authorList>
    </citation>
    <scope>NUCLEOTIDE SEQUENCE</scope>
    <source>
        <strain evidence="2">JCM 32048</strain>
    </source>
</reference>